<evidence type="ECO:0000256" key="5">
    <source>
        <dbReference type="RuleBase" id="RU363032"/>
    </source>
</evidence>
<feature type="transmembrane region" description="Helical" evidence="5">
    <location>
        <begin position="21"/>
        <end position="41"/>
    </location>
</feature>
<dbReference type="RefSeq" id="WP_308983647.1">
    <property type="nucleotide sequence ID" value="NZ_JARXIC010000002.1"/>
</dbReference>
<evidence type="ECO:0000259" key="6">
    <source>
        <dbReference type="PROSITE" id="PS50928"/>
    </source>
</evidence>
<keyword evidence="8" id="KW-1185">Reference proteome</keyword>
<evidence type="ECO:0000256" key="2">
    <source>
        <dbReference type="ARBA" id="ARBA00022692"/>
    </source>
</evidence>
<feature type="transmembrane region" description="Helical" evidence="5">
    <location>
        <begin position="207"/>
        <end position="228"/>
    </location>
</feature>
<feature type="transmembrane region" description="Helical" evidence="5">
    <location>
        <begin position="312"/>
        <end position="336"/>
    </location>
</feature>
<comment type="subcellular location">
    <subcellularLocation>
        <location evidence="1 5">Cell membrane</location>
        <topology evidence="1 5">Multi-pass membrane protein</topology>
    </subcellularLocation>
</comment>
<evidence type="ECO:0000256" key="4">
    <source>
        <dbReference type="ARBA" id="ARBA00023136"/>
    </source>
</evidence>
<dbReference type="Pfam" id="PF00528">
    <property type="entry name" value="BPD_transp_1"/>
    <property type="match status" value="1"/>
</dbReference>
<dbReference type="Gene3D" id="1.10.3720.10">
    <property type="entry name" value="MetI-like"/>
    <property type="match status" value="1"/>
</dbReference>
<keyword evidence="5" id="KW-0813">Transport</keyword>
<keyword evidence="3 5" id="KW-1133">Transmembrane helix</keyword>
<dbReference type="SUPFAM" id="SSF161098">
    <property type="entry name" value="MetI-like"/>
    <property type="match status" value="1"/>
</dbReference>
<organism evidence="7 8">
    <name type="scientific">Thalassobacterium sedimentorum</name>
    <dbReference type="NCBI Taxonomy" id="3041258"/>
    <lineage>
        <taxon>Bacteria</taxon>
        <taxon>Pseudomonadati</taxon>
        <taxon>Verrucomicrobiota</taxon>
        <taxon>Opitutia</taxon>
        <taxon>Puniceicoccales</taxon>
        <taxon>Coraliomargaritaceae</taxon>
        <taxon>Thalassobacterium</taxon>
    </lineage>
</organism>
<dbReference type="CDD" id="cd06261">
    <property type="entry name" value="TM_PBP2"/>
    <property type="match status" value="1"/>
</dbReference>
<dbReference type="PROSITE" id="PS50928">
    <property type="entry name" value="ABC_TM1"/>
    <property type="match status" value="1"/>
</dbReference>
<proteinExistence type="inferred from homology"/>
<feature type="transmembrane region" description="Helical" evidence="5">
    <location>
        <begin position="144"/>
        <end position="168"/>
    </location>
</feature>
<dbReference type="InterPro" id="IPR025966">
    <property type="entry name" value="OppC_N"/>
</dbReference>
<evidence type="ECO:0000256" key="3">
    <source>
        <dbReference type="ARBA" id="ARBA00022989"/>
    </source>
</evidence>
<protein>
    <submittedName>
        <fullName evidence="7">ABC transporter permease</fullName>
    </submittedName>
</protein>
<dbReference type="EMBL" id="JARXIC010000002">
    <property type="protein sequence ID" value="MDQ8193139.1"/>
    <property type="molecule type" value="Genomic_DNA"/>
</dbReference>
<reference evidence="7 8" key="1">
    <citation type="submission" date="2023-04" db="EMBL/GenBank/DDBJ databases">
        <title>A novel bacteria isolated from coastal sediment.</title>
        <authorList>
            <person name="Liu X.-J."/>
            <person name="Du Z.-J."/>
        </authorList>
    </citation>
    <scope>NUCLEOTIDE SEQUENCE [LARGE SCALE GENOMIC DNA]</scope>
    <source>
        <strain evidence="7 8">SDUM461004</strain>
    </source>
</reference>
<comment type="similarity">
    <text evidence="5">Belongs to the binding-protein-dependent transport system permease family.</text>
</comment>
<accession>A0ABU1AEQ3</accession>
<keyword evidence="2 5" id="KW-0812">Transmembrane</keyword>
<dbReference type="Pfam" id="PF12911">
    <property type="entry name" value="OppC_N"/>
    <property type="match status" value="1"/>
</dbReference>
<dbReference type="PANTHER" id="PTHR43839">
    <property type="entry name" value="OPPC IN A BINDING PROTEIN-DEPENDENT TRANSPORT SYSTEM"/>
    <property type="match status" value="1"/>
</dbReference>
<name>A0ABU1AEQ3_9BACT</name>
<dbReference type="Proteomes" id="UP001243717">
    <property type="component" value="Unassembled WGS sequence"/>
</dbReference>
<dbReference type="InterPro" id="IPR035906">
    <property type="entry name" value="MetI-like_sf"/>
</dbReference>
<sequence length="351" mass="38885">MQLLWKLFREVFRRPLGIVSASVLIILYVAAIFADVLAPYATNEQDLERTYHPPTAIFWGDGGLRVQAYQLVDPTEARYQAIEGTSYPLQLFAPGFEYRLFGFIPMSRHLFKVADDAGPVYLLGSDSTGRDVFSRLVFGSRVSLFIGLLGITITTILGFLVGGLSGYFGGRADFLAMRLVEFMMAMPGLYLLLALRSALAPHFASDQMFFVIVVILALIGWAGTARILRGMTLSIRQNQYVMAAESMGQPPFVILRKHILPNLVSYLLVAATLSIPGYVLGEAALSFLGLGIQEPSASWGLMLSQAQDVKVFYLNFWWLLSPGFAIFVTVIAYNVLGDVLRDIVDPKMQTR</sequence>
<dbReference type="InterPro" id="IPR000515">
    <property type="entry name" value="MetI-like"/>
</dbReference>
<keyword evidence="4 5" id="KW-0472">Membrane</keyword>
<gene>
    <name evidence="7" type="ORF">QEH59_01790</name>
</gene>
<evidence type="ECO:0000313" key="8">
    <source>
        <dbReference type="Proteomes" id="UP001243717"/>
    </source>
</evidence>
<feature type="transmembrane region" description="Helical" evidence="5">
    <location>
        <begin position="266"/>
        <end position="292"/>
    </location>
</feature>
<comment type="caution">
    <text evidence="7">The sequence shown here is derived from an EMBL/GenBank/DDBJ whole genome shotgun (WGS) entry which is preliminary data.</text>
</comment>
<evidence type="ECO:0000256" key="1">
    <source>
        <dbReference type="ARBA" id="ARBA00004651"/>
    </source>
</evidence>
<evidence type="ECO:0000313" key="7">
    <source>
        <dbReference type="EMBL" id="MDQ8193139.1"/>
    </source>
</evidence>
<dbReference type="PANTHER" id="PTHR43839:SF1">
    <property type="entry name" value="OPPC IN A BINDING PROTEIN-DEPENDENT TRANSPORT SYSTEM"/>
    <property type="match status" value="1"/>
</dbReference>
<feature type="domain" description="ABC transmembrane type-1" evidence="6">
    <location>
        <begin position="140"/>
        <end position="337"/>
    </location>
</feature>
<feature type="transmembrane region" description="Helical" evidence="5">
    <location>
        <begin position="175"/>
        <end position="195"/>
    </location>
</feature>